<dbReference type="Pfam" id="PF06152">
    <property type="entry name" value="Phage_min_cap2"/>
    <property type="match status" value="1"/>
</dbReference>
<gene>
    <name evidence="2" type="ORF">FYJ26_03005</name>
</gene>
<comment type="caution">
    <text evidence="2">The sequence shown here is derived from an EMBL/GenBank/DDBJ whole genome shotgun (WGS) entry which is preliminary data.</text>
</comment>
<dbReference type="AlphaFoldDB" id="A0A6N7VR66"/>
<dbReference type="Pfam" id="PF15542">
    <property type="entry name" value="Ntox50"/>
    <property type="match status" value="1"/>
</dbReference>
<protein>
    <recommendedName>
        <fullName evidence="1">Bacterial toxin 50 domain-containing protein</fullName>
    </recommendedName>
</protein>
<keyword evidence="3" id="KW-1185">Reference proteome</keyword>
<dbReference type="InterPro" id="IPR029100">
    <property type="entry name" value="Ntox50"/>
</dbReference>
<evidence type="ECO:0000259" key="1">
    <source>
        <dbReference type="Pfam" id="PF15542"/>
    </source>
</evidence>
<dbReference type="InterPro" id="IPR009319">
    <property type="entry name" value="Phage_A118_VSP1"/>
</dbReference>
<organism evidence="2 3">
    <name type="scientific">Anaerococcus porci</name>
    <dbReference type="NCBI Taxonomy" id="2652269"/>
    <lineage>
        <taxon>Bacteria</taxon>
        <taxon>Bacillati</taxon>
        <taxon>Bacillota</taxon>
        <taxon>Tissierellia</taxon>
        <taxon>Tissierellales</taxon>
        <taxon>Peptoniphilaceae</taxon>
        <taxon>Anaerococcus</taxon>
    </lineage>
</organism>
<dbReference type="RefSeq" id="WP_154539470.1">
    <property type="nucleotide sequence ID" value="NZ_VULQ01000002.1"/>
</dbReference>
<reference evidence="2 3" key="1">
    <citation type="submission" date="2019-08" db="EMBL/GenBank/DDBJ databases">
        <title>In-depth cultivation of the pig gut microbiome towards novel bacterial diversity and tailored functional studies.</title>
        <authorList>
            <person name="Wylensek D."/>
            <person name="Hitch T.C.A."/>
            <person name="Clavel T."/>
        </authorList>
    </citation>
    <scope>NUCLEOTIDE SEQUENCE [LARGE SCALE GENOMIC DNA]</scope>
    <source>
        <strain evidence="2 3">WCA-380-WT-2B</strain>
    </source>
</reference>
<dbReference type="EMBL" id="VULQ01000002">
    <property type="protein sequence ID" value="MSS77392.1"/>
    <property type="molecule type" value="Genomic_DNA"/>
</dbReference>
<dbReference type="GO" id="GO:0005198">
    <property type="term" value="F:structural molecule activity"/>
    <property type="evidence" value="ECO:0007669"/>
    <property type="project" value="InterPro"/>
</dbReference>
<proteinExistence type="predicted"/>
<sequence>MLSPEYMGRVTDNLIELYQDLEDEIIEDIANRISKNGYLTATAQRQAEVLIQNGYTTSEIESLIEDRLEEIDGELNNIIDISAIKHYEDEQKAYRLANKEMVDYSKNRNVENTVNVARDRLIEGNGNITKSLGVVVNGEDILLNDFYRKTLNQAVFKVSSGAFSREQVVRGLVNDISNSGIKSINYMGSGRNYTLESASKMIVRTTLNQMTGEISMDNAKDMGQDLMEISAHAGARPSHAVWQGQVVSISGENSKYLSLDDIGYGEVTGFMGANCRHNWYPFFEGISEKEWTKEMLDDIDPEPFEFDGKEYTYYEATQKQRQIERAIRKYKHRVMMYERLGDDESRLIAQVRLQRQRQLYKDFNKAGNLRAKPYNLAKYGYNRSKASKEVWAAKKAQKKANEIYNLGSDKKNLDIYLKDRPLRKYIKENKDFDKLKVGKQENHLNNMENIKKKSQFKNTIEEIELVYKENRGSGEFIRRDKSQLTELIEDNRLDGYCINREGNVVTTMRAIIHYSKNGYHIVPTLREFKELRR</sequence>
<name>A0A6N7VR66_9FIRM</name>
<dbReference type="Proteomes" id="UP000441925">
    <property type="component" value="Unassembled WGS sequence"/>
</dbReference>
<evidence type="ECO:0000313" key="2">
    <source>
        <dbReference type="EMBL" id="MSS77392.1"/>
    </source>
</evidence>
<evidence type="ECO:0000313" key="3">
    <source>
        <dbReference type="Proteomes" id="UP000441925"/>
    </source>
</evidence>
<feature type="domain" description="Bacterial toxin 50" evidence="1">
    <location>
        <begin position="437"/>
        <end position="523"/>
    </location>
</feature>
<accession>A0A6N7VR66</accession>